<protein>
    <submittedName>
        <fullName evidence="1">Uncharacterized protein</fullName>
    </submittedName>
</protein>
<comment type="caution">
    <text evidence="1">The sequence shown here is derived from an EMBL/GenBank/DDBJ whole genome shotgun (WGS) entry which is preliminary data.</text>
</comment>
<organism evidence="1">
    <name type="scientific">marine sediment metagenome</name>
    <dbReference type="NCBI Taxonomy" id="412755"/>
    <lineage>
        <taxon>unclassified sequences</taxon>
        <taxon>metagenomes</taxon>
        <taxon>ecological metagenomes</taxon>
    </lineage>
</organism>
<sequence length="139" mass="14477">MIKLQDRDDFKVFISVPGTQTTGKKYVFVMPFAGWLKAVYSKLGTAGVTGTQTVDINKGGSSVLGTLITFATTNVDPNLAAVFTADPTSFAKGDFVSVDVDAIHSGTAAIDLSVALVFSRNKPAGIIQGAIEVSVGKGF</sequence>
<gene>
    <name evidence="1" type="ORF">LCGC14_1002070</name>
</gene>
<name>A0A0F9QL78_9ZZZZ</name>
<accession>A0A0F9QL78</accession>
<dbReference type="EMBL" id="LAZR01003877">
    <property type="protein sequence ID" value="KKN13856.1"/>
    <property type="molecule type" value="Genomic_DNA"/>
</dbReference>
<reference evidence="1" key="1">
    <citation type="journal article" date="2015" name="Nature">
        <title>Complex archaea that bridge the gap between prokaryotes and eukaryotes.</title>
        <authorList>
            <person name="Spang A."/>
            <person name="Saw J.H."/>
            <person name="Jorgensen S.L."/>
            <person name="Zaremba-Niedzwiedzka K."/>
            <person name="Martijn J."/>
            <person name="Lind A.E."/>
            <person name="van Eijk R."/>
            <person name="Schleper C."/>
            <person name="Guy L."/>
            <person name="Ettema T.J."/>
        </authorList>
    </citation>
    <scope>NUCLEOTIDE SEQUENCE</scope>
</reference>
<dbReference type="AlphaFoldDB" id="A0A0F9QL78"/>
<proteinExistence type="predicted"/>
<evidence type="ECO:0000313" key="1">
    <source>
        <dbReference type="EMBL" id="KKN13856.1"/>
    </source>
</evidence>